<gene>
    <name evidence="1" type="ORF">COCCADRAFT_106067</name>
</gene>
<feature type="non-terminal residue" evidence="1">
    <location>
        <position position="1"/>
    </location>
</feature>
<sequence>PKRSCLQFCAPVDCFERLPAISHQVQASERRFMSWFLVFRIYKLFHYLTTV</sequence>
<protein>
    <submittedName>
        <fullName evidence="1">Uncharacterized protein</fullName>
    </submittedName>
</protein>
<evidence type="ECO:0000313" key="2">
    <source>
        <dbReference type="Proteomes" id="UP000053841"/>
    </source>
</evidence>
<evidence type="ECO:0000313" key="1">
    <source>
        <dbReference type="EMBL" id="EUC29606.1"/>
    </source>
</evidence>
<dbReference type="RefSeq" id="XP_007716076.1">
    <property type="nucleotide sequence ID" value="XM_007717886.1"/>
</dbReference>
<organism evidence="1 2">
    <name type="scientific">Cochliobolus carbonum (strain 26-R-13)</name>
    <name type="common">Maize leaf spot fungus</name>
    <name type="synonym">Bipolaris zeicola</name>
    <dbReference type="NCBI Taxonomy" id="930089"/>
    <lineage>
        <taxon>Eukaryota</taxon>
        <taxon>Fungi</taxon>
        <taxon>Dikarya</taxon>
        <taxon>Ascomycota</taxon>
        <taxon>Pezizomycotina</taxon>
        <taxon>Dothideomycetes</taxon>
        <taxon>Pleosporomycetidae</taxon>
        <taxon>Pleosporales</taxon>
        <taxon>Pleosporineae</taxon>
        <taxon>Pleosporaceae</taxon>
        <taxon>Bipolaris</taxon>
    </lineage>
</organism>
<proteinExistence type="predicted"/>
<name>W6YEJ9_COCC2</name>
<dbReference type="Proteomes" id="UP000053841">
    <property type="component" value="Unassembled WGS sequence"/>
</dbReference>
<reference evidence="1 2" key="1">
    <citation type="journal article" date="2013" name="PLoS Genet.">
        <title>Comparative genome structure, secondary metabolite, and effector coding capacity across Cochliobolus pathogens.</title>
        <authorList>
            <person name="Condon B.J."/>
            <person name="Leng Y."/>
            <person name="Wu D."/>
            <person name="Bushley K.E."/>
            <person name="Ohm R.A."/>
            <person name="Otillar R."/>
            <person name="Martin J."/>
            <person name="Schackwitz W."/>
            <person name="Grimwood J."/>
            <person name="MohdZainudin N."/>
            <person name="Xue C."/>
            <person name="Wang R."/>
            <person name="Manning V.A."/>
            <person name="Dhillon B."/>
            <person name="Tu Z.J."/>
            <person name="Steffenson B.J."/>
            <person name="Salamov A."/>
            <person name="Sun H."/>
            <person name="Lowry S."/>
            <person name="LaButti K."/>
            <person name="Han J."/>
            <person name="Copeland A."/>
            <person name="Lindquist E."/>
            <person name="Barry K."/>
            <person name="Schmutz J."/>
            <person name="Baker S.E."/>
            <person name="Ciuffetti L.M."/>
            <person name="Grigoriev I.V."/>
            <person name="Zhong S."/>
            <person name="Turgeon B.G."/>
        </authorList>
    </citation>
    <scope>NUCLEOTIDE SEQUENCE [LARGE SCALE GENOMIC DNA]</scope>
    <source>
        <strain evidence="1 2">26-R-13</strain>
    </source>
</reference>
<dbReference type="HOGENOM" id="CLU_3111848_0_0_1"/>
<dbReference type="EMBL" id="KI964738">
    <property type="protein sequence ID" value="EUC29606.1"/>
    <property type="molecule type" value="Genomic_DNA"/>
</dbReference>
<dbReference type="KEGG" id="bze:COCCADRAFT_106067"/>
<accession>W6YEJ9</accession>
<dbReference type="AlphaFoldDB" id="W6YEJ9"/>
<keyword evidence="2" id="KW-1185">Reference proteome</keyword>
<dbReference type="GeneID" id="19143335"/>